<evidence type="ECO:0000256" key="2">
    <source>
        <dbReference type="ARBA" id="ARBA00007581"/>
    </source>
</evidence>
<evidence type="ECO:0000256" key="4">
    <source>
        <dbReference type="ARBA" id="ARBA00022833"/>
    </source>
</evidence>
<dbReference type="PANTHER" id="PTHR30096:SF0">
    <property type="entry name" value="4,5-DOPA DIOXYGENASE EXTRADIOL-LIKE PROTEIN"/>
    <property type="match status" value="1"/>
</dbReference>
<keyword evidence="6" id="KW-0472">Membrane</keyword>
<evidence type="ECO:0000256" key="5">
    <source>
        <dbReference type="ARBA" id="ARBA00023002"/>
    </source>
</evidence>
<dbReference type="EMBL" id="JAUJFL010000006">
    <property type="protein sequence ID" value="KAK2601048.1"/>
    <property type="molecule type" value="Genomic_DNA"/>
</dbReference>
<evidence type="ECO:0000313" key="8">
    <source>
        <dbReference type="EMBL" id="KAK2601048.1"/>
    </source>
</evidence>
<accession>A0AAD9W1X6</accession>
<dbReference type="Proteomes" id="UP001265746">
    <property type="component" value="Unassembled WGS sequence"/>
</dbReference>
<dbReference type="InterPro" id="IPR004183">
    <property type="entry name" value="Xdiol_dOase_suB"/>
</dbReference>
<proteinExistence type="inferred from homology"/>
<organism evidence="8 9">
    <name type="scientific">Phomopsis amygdali</name>
    <name type="common">Fusicoccum amygdali</name>
    <dbReference type="NCBI Taxonomy" id="1214568"/>
    <lineage>
        <taxon>Eukaryota</taxon>
        <taxon>Fungi</taxon>
        <taxon>Dikarya</taxon>
        <taxon>Ascomycota</taxon>
        <taxon>Pezizomycotina</taxon>
        <taxon>Sordariomycetes</taxon>
        <taxon>Sordariomycetidae</taxon>
        <taxon>Diaporthales</taxon>
        <taxon>Diaporthaceae</taxon>
        <taxon>Diaporthe</taxon>
    </lineage>
</organism>
<evidence type="ECO:0000256" key="1">
    <source>
        <dbReference type="ARBA" id="ARBA00001947"/>
    </source>
</evidence>
<dbReference type="GO" id="GO:0008198">
    <property type="term" value="F:ferrous iron binding"/>
    <property type="evidence" value="ECO:0007669"/>
    <property type="project" value="InterPro"/>
</dbReference>
<feature type="transmembrane region" description="Helical" evidence="6">
    <location>
        <begin position="7"/>
        <end position="28"/>
    </location>
</feature>
<comment type="caution">
    <text evidence="8">The sequence shown here is derived from an EMBL/GenBank/DDBJ whole genome shotgun (WGS) entry which is preliminary data.</text>
</comment>
<keyword evidence="3" id="KW-0479">Metal-binding</keyword>
<protein>
    <recommendedName>
        <fullName evidence="7">Extradiol ring-cleavage dioxygenase class III enzyme subunit B domain-containing protein</fullName>
    </recommendedName>
</protein>
<dbReference type="InterPro" id="IPR014436">
    <property type="entry name" value="Extradiol_dOase_DODA"/>
</dbReference>
<keyword evidence="4" id="KW-0862">Zinc</keyword>
<dbReference type="AlphaFoldDB" id="A0AAD9W1X6"/>
<keyword evidence="5" id="KW-0560">Oxidoreductase</keyword>
<gene>
    <name evidence="8" type="ORF">N8I77_010523</name>
</gene>
<dbReference type="GO" id="GO:0008270">
    <property type="term" value="F:zinc ion binding"/>
    <property type="evidence" value="ECO:0007669"/>
    <property type="project" value="InterPro"/>
</dbReference>
<evidence type="ECO:0000313" key="9">
    <source>
        <dbReference type="Proteomes" id="UP001265746"/>
    </source>
</evidence>
<feature type="domain" description="Extradiol ring-cleavage dioxygenase class III enzyme subunit B" evidence="7">
    <location>
        <begin position="69"/>
        <end position="318"/>
    </location>
</feature>
<dbReference type="Gene3D" id="3.40.830.10">
    <property type="entry name" value="LigB-like"/>
    <property type="match status" value="1"/>
</dbReference>
<dbReference type="SUPFAM" id="SSF53213">
    <property type="entry name" value="LigB-like"/>
    <property type="match status" value="1"/>
</dbReference>
<reference evidence="8" key="1">
    <citation type="submission" date="2023-06" db="EMBL/GenBank/DDBJ databases">
        <authorList>
            <person name="Noh H."/>
        </authorList>
    </citation>
    <scope>NUCLEOTIDE SEQUENCE</scope>
    <source>
        <strain evidence="8">DUCC20226</strain>
    </source>
</reference>
<comment type="similarity">
    <text evidence="2">Belongs to the DODA-type extradiol aromatic ring-opening dioxygenase family.</text>
</comment>
<keyword evidence="6" id="KW-1133">Transmembrane helix</keyword>
<name>A0AAD9W1X6_PHOAM</name>
<comment type="cofactor">
    <cofactor evidence="1">
        <name>Zn(2+)</name>
        <dbReference type="ChEBI" id="CHEBI:29105"/>
    </cofactor>
</comment>
<dbReference type="CDD" id="cd07363">
    <property type="entry name" value="45_DOPA_Dioxygenase"/>
    <property type="match status" value="1"/>
</dbReference>
<keyword evidence="9" id="KW-1185">Reference proteome</keyword>
<evidence type="ECO:0000259" key="7">
    <source>
        <dbReference type="Pfam" id="PF02900"/>
    </source>
</evidence>
<evidence type="ECO:0000256" key="6">
    <source>
        <dbReference type="SAM" id="Phobius"/>
    </source>
</evidence>
<sequence length="340" mass="36951">MANQGPLRFVVVVGSIVVALAAAFYASLLPELPVPSQVAKAATALSNLSSRIKSSTTNATMASRPPVYFFSHGGPDVMYNTEHAVYPVLQNIGKEITQKVKPKAVVVFSAHWQAKPDLVQVNNAVENDLIYDFYGFPDYMYEAKYPSKGDPELASHILDLLSSAGIKSEGVKRGLDHGVWAGFHVAFDPVENPLNVPLVQVSLFKSEDPDQHYRLGQAVASLRDEGVVIIGAGMSVHNLRDMWDVMTSDDPARPLPYAVSFDNALKDAVEAPVEQRQMLLAAVCGRPDAKQAHPWMDHLMPVHVVAGAAGLDVGQQIWTLQEGNFAWAQYRFGQVSDGGS</sequence>
<keyword evidence="6" id="KW-0812">Transmembrane</keyword>
<evidence type="ECO:0000256" key="3">
    <source>
        <dbReference type="ARBA" id="ARBA00022723"/>
    </source>
</evidence>
<dbReference type="PANTHER" id="PTHR30096">
    <property type="entry name" value="4,5-DOPA DIOXYGENASE EXTRADIOL-LIKE PROTEIN"/>
    <property type="match status" value="1"/>
</dbReference>
<dbReference type="GO" id="GO:0016702">
    <property type="term" value="F:oxidoreductase activity, acting on single donors with incorporation of molecular oxygen, incorporation of two atoms of oxygen"/>
    <property type="evidence" value="ECO:0007669"/>
    <property type="project" value="UniProtKB-ARBA"/>
</dbReference>
<dbReference type="Pfam" id="PF02900">
    <property type="entry name" value="LigB"/>
    <property type="match status" value="1"/>
</dbReference>